<evidence type="ECO:0000313" key="1">
    <source>
        <dbReference type="EMBL" id="SIA64245.1"/>
    </source>
</evidence>
<organism evidence="1 2">
    <name type="scientific">Mycobacteroides abscessus subsp. abscessus</name>
    <dbReference type="NCBI Taxonomy" id="1185650"/>
    <lineage>
        <taxon>Bacteria</taxon>
        <taxon>Bacillati</taxon>
        <taxon>Actinomycetota</taxon>
        <taxon>Actinomycetes</taxon>
        <taxon>Mycobacteriales</taxon>
        <taxon>Mycobacteriaceae</taxon>
        <taxon>Mycobacteroides</taxon>
        <taxon>Mycobacteroides abscessus</taxon>
    </lineage>
</organism>
<reference evidence="1 2" key="1">
    <citation type="submission" date="2016-11" db="EMBL/GenBank/DDBJ databases">
        <authorList>
            <consortium name="Pathogen Informatics"/>
        </authorList>
    </citation>
    <scope>NUCLEOTIDE SEQUENCE [LARGE SCALE GENOMIC DNA]</scope>
    <source>
        <strain evidence="1 2">104</strain>
    </source>
</reference>
<dbReference type="AlphaFoldDB" id="A0AB38CWN0"/>
<sequence length="48" mass="5269">MALADLLDEPNRLVGPDAERCTAAAVGELRWVWARLVNKFVEAVESDA</sequence>
<dbReference type="Proteomes" id="UP000185210">
    <property type="component" value="Unassembled WGS sequence"/>
</dbReference>
<name>A0AB38CWN0_9MYCO</name>
<protein>
    <submittedName>
        <fullName evidence="1">Uncharacterized protein</fullName>
    </submittedName>
</protein>
<dbReference type="EMBL" id="FSHM01000002">
    <property type="protein sequence ID" value="SIA64245.1"/>
    <property type="molecule type" value="Genomic_DNA"/>
</dbReference>
<proteinExistence type="predicted"/>
<gene>
    <name evidence="1" type="ORF">SAMEA2070301_01738</name>
</gene>
<accession>A0AB38CWN0</accession>
<evidence type="ECO:0000313" key="2">
    <source>
        <dbReference type="Proteomes" id="UP000185210"/>
    </source>
</evidence>
<comment type="caution">
    <text evidence="1">The sequence shown here is derived from an EMBL/GenBank/DDBJ whole genome shotgun (WGS) entry which is preliminary data.</text>
</comment>